<gene>
    <name evidence="1" type="ORF">K491DRAFT_721941</name>
</gene>
<dbReference type="EMBL" id="MU004505">
    <property type="protein sequence ID" value="KAF2649135.1"/>
    <property type="molecule type" value="Genomic_DNA"/>
</dbReference>
<sequence length="216" mass="25261">MPAGPSLFYLPPEVRVIIYNHIAADASVYDCSGLFLCCKQLHYEASAEVVNHAQKHSESMGDIWPKVFRRPIRALVPETLAQTTTLVLLLPWQTSNVRNWTRIYWSKYAPLVFFRTVHIKFENVPEHSELEDAWRFLTELMLDVLLYIRCKYFIVEWRSIDLDNRAERAVQALKKELVTWSSIGAEIWDLRRVDGKEAIVWSRKHYCSTQEETSDA</sequence>
<dbReference type="OrthoDB" id="3685682at2759"/>
<name>A0A6A6SML2_9PLEO</name>
<protein>
    <submittedName>
        <fullName evidence="1">Uncharacterized protein</fullName>
    </submittedName>
</protein>
<keyword evidence="2" id="KW-1185">Reference proteome</keyword>
<reference evidence="1" key="1">
    <citation type="journal article" date="2020" name="Stud. Mycol.">
        <title>101 Dothideomycetes genomes: a test case for predicting lifestyles and emergence of pathogens.</title>
        <authorList>
            <person name="Haridas S."/>
            <person name="Albert R."/>
            <person name="Binder M."/>
            <person name="Bloem J."/>
            <person name="Labutti K."/>
            <person name="Salamov A."/>
            <person name="Andreopoulos B."/>
            <person name="Baker S."/>
            <person name="Barry K."/>
            <person name="Bills G."/>
            <person name="Bluhm B."/>
            <person name="Cannon C."/>
            <person name="Castanera R."/>
            <person name="Culley D."/>
            <person name="Daum C."/>
            <person name="Ezra D."/>
            <person name="Gonzalez J."/>
            <person name="Henrissat B."/>
            <person name="Kuo A."/>
            <person name="Liang C."/>
            <person name="Lipzen A."/>
            <person name="Lutzoni F."/>
            <person name="Magnuson J."/>
            <person name="Mondo S."/>
            <person name="Nolan M."/>
            <person name="Ohm R."/>
            <person name="Pangilinan J."/>
            <person name="Park H.-J."/>
            <person name="Ramirez L."/>
            <person name="Alfaro M."/>
            <person name="Sun H."/>
            <person name="Tritt A."/>
            <person name="Yoshinaga Y."/>
            <person name="Zwiers L.-H."/>
            <person name="Turgeon B."/>
            <person name="Goodwin S."/>
            <person name="Spatafora J."/>
            <person name="Crous P."/>
            <person name="Grigoriev I."/>
        </authorList>
    </citation>
    <scope>NUCLEOTIDE SEQUENCE</scope>
    <source>
        <strain evidence="1">CBS 122681</strain>
    </source>
</reference>
<evidence type="ECO:0000313" key="2">
    <source>
        <dbReference type="Proteomes" id="UP000799324"/>
    </source>
</evidence>
<evidence type="ECO:0000313" key="1">
    <source>
        <dbReference type="EMBL" id="KAF2649135.1"/>
    </source>
</evidence>
<organism evidence="1 2">
    <name type="scientific">Lophiostoma macrostomum CBS 122681</name>
    <dbReference type="NCBI Taxonomy" id="1314788"/>
    <lineage>
        <taxon>Eukaryota</taxon>
        <taxon>Fungi</taxon>
        <taxon>Dikarya</taxon>
        <taxon>Ascomycota</taxon>
        <taxon>Pezizomycotina</taxon>
        <taxon>Dothideomycetes</taxon>
        <taxon>Pleosporomycetidae</taxon>
        <taxon>Pleosporales</taxon>
        <taxon>Lophiostomataceae</taxon>
        <taxon>Lophiostoma</taxon>
    </lineage>
</organism>
<dbReference type="Proteomes" id="UP000799324">
    <property type="component" value="Unassembled WGS sequence"/>
</dbReference>
<accession>A0A6A6SML2</accession>
<dbReference type="AlphaFoldDB" id="A0A6A6SML2"/>
<proteinExistence type="predicted"/>